<evidence type="ECO:0000313" key="11">
    <source>
        <dbReference type="Proteomes" id="UP000677228"/>
    </source>
</evidence>
<sequence length="59" mass="6614">MQLERSSGILLHITSLPSSYGIGDLGPEAYQFIDFLYETKQKLWQILPLTPANSPSPYS</sequence>
<dbReference type="GO" id="GO:0005975">
    <property type="term" value="P:carbohydrate metabolic process"/>
    <property type="evidence" value="ECO:0007669"/>
    <property type="project" value="InterPro"/>
</dbReference>
<evidence type="ECO:0000256" key="4">
    <source>
        <dbReference type="ARBA" id="ARBA00022676"/>
    </source>
</evidence>
<evidence type="ECO:0000313" key="9">
    <source>
        <dbReference type="EMBL" id="CAF1605646.1"/>
    </source>
</evidence>
<reference evidence="9" key="1">
    <citation type="submission" date="2021-02" db="EMBL/GenBank/DDBJ databases">
        <authorList>
            <person name="Nowell W R."/>
        </authorList>
    </citation>
    <scope>NUCLEOTIDE SEQUENCE</scope>
</reference>
<evidence type="ECO:0000256" key="6">
    <source>
        <dbReference type="ARBA" id="ARBA00023277"/>
    </source>
</evidence>
<comment type="caution">
    <text evidence="9">The sequence shown here is derived from an EMBL/GenBank/DDBJ whole genome shotgun (WGS) entry which is preliminary data.</text>
</comment>
<accession>A0A8S2G1J7</accession>
<protein>
    <recommendedName>
        <fullName evidence="3">4-alpha-glucanotransferase</fullName>
        <ecNumber evidence="3">2.4.1.25</ecNumber>
    </recommendedName>
    <alternativeName>
        <fullName evidence="7">Amylomaltase</fullName>
    </alternativeName>
    <alternativeName>
        <fullName evidence="8">Disproportionating enzyme</fullName>
    </alternativeName>
</protein>
<dbReference type="EMBL" id="CAJOBA010075704">
    <property type="protein sequence ID" value="CAF4416459.1"/>
    <property type="molecule type" value="Genomic_DNA"/>
</dbReference>
<dbReference type="InterPro" id="IPR003385">
    <property type="entry name" value="Glyco_hydro_77"/>
</dbReference>
<keyword evidence="4" id="KW-0328">Glycosyltransferase</keyword>
<dbReference type="Proteomes" id="UP000677228">
    <property type="component" value="Unassembled WGS sequence"/>
</dbReference>
<proteinExistence type="inferred from homology"/>
<keyword evidence="5" id="KW-0808">Transferase</keyword>
<organism evidence="9 11">
    <name type="scientific">Didymodactylos carnosus</name>
    <dbReference type="NCBI Taxonomy" id="1234261"/>
    <lineage>
        <taxon>Eukaryota</taxon>
        <taxon>Metazoa</taxon>
        <taxon>Spiralia</taxon>
        <taxon>Gnathifera</taxon>
        <taxon>Rotifera</taxon>
        <taxon>Eurotatoria</taxon>
        <taxon>Bdelloidea</taxon>
        <taxon>Philodinida</taxon>
        <taxon>Philodinidae</taxon>
        <taxon>Didymodactylos</taxon>
    </lineage>
</organism>
<dbReference type="GO" id="GO:0004134">
    <property type="term" value="F:4-alpha-glucanotransferase activity"/>
    <property type="evidence" value="ECO:0007669"/>
    <property type="project" value="UniProtKB-EC"/>
</dbReference>
<evidence type="ECO:0000256" key="2">
    <source>
        <dbReference type="ARBA" id="ARBA00005684"/>
    </source>
</evidence>
<dbReference type="SUPFAM" id="SSF51445">
    <property type="entry name" value="(Trans)glycosidases"/>
    <property type="match status" value="1"/>
</dbReference>
<dbReference type="AlphaFoldDB" id="A0A8S2G1J7"/>
<gene>
    <name evidence="9" type="ORF">OVA965_LOCUS42359</name>
    <name evidence="10" type="ORF">TMI583_LOCUS44246</name>
</gene>
<comment type="similarity">
    <text evidence="2">Belongs to the disproportionating enzyme family.</text>
</comment>
<evidence type="ECO:0000256" key="1">
    <source>
        <dbReference type="ARBA" id="ARBA00000439"/>
    </source>
</evidence>
<keyword evidence="6" id="KW-0119">Carbohydrate metabolism</keyword>
<evidence type="ECO:0000256" key="3">
    <source>
        <dbReference type="ARBA" id="ARBA00012560"/>
    </source>
</evidence>
<evidence type="ECO:0000256" key="8">
    <source>
        <dbReference type="ARBA" id="ARBA00031501"/>
    </source>
</evidence>
<evidence type="ECO:0000313" key="10">
    <source>
        <dbReference type="EMBL" id="CAF4416459.1"/>
    </source>
</evidence>
<dbReference type="Gene3D" id="3.20.20.80">
    <property type="entry name" value="Glycosidases"/>
    <property type="match status" value="1"/>
</dbReference>
<dbReference type="Proteomes" id="UP000682733">
    <property type="component" value="Unassembled WGS sequence"/>
</dbReference>
<dbReference type="PANTHER" id="PTHR32438">
    <property type="entry name" value="4-ALPHA-GLUCANOTRANSFERASE DPE1, CHLOROPLASTIC/AMYLOPLASTIC"/>
    <property type="match status" value="1"/>
</dbReference>
<name>A0A8S2G1J7_9BILA</name>
<feature type="non-terminal residue" evidence="9">
    <location>
        <position position="59"/>
    </location>
</feature>
<dbReference type="InterPro" id="IPR017853">
    <property type="entry name" value="GH"/>
</dbReference>
<evidence type="ECO:0000256" key="5">
    <source>
        <dbReference type="ARBA" id="ARBA00022679"/>
    </source>
</evidence>
<dbReference type="EMBL" id="CAJNOK010051734">
    <property type="protein sequence ID" value="CAF1605646.1"/>
    <property type="molecule type" value="Genomic_DNA"/>
</dbReference>
<comment type="catalytic activity">
    <reaction evidence="1">
        <text>Transfers a segment of a (1-&gt;4)-alpha-D-glucan to a new position in an acceptor, which may be glucose or a (1-&gt;4)-alpha-D-glucan.</text>
        <dbReference type="EC" id="2.4.1.25"/>
    </reaction>
</comment>
<dbReference type="Pfam" id="PF02446">
    <property type="entry name" value="Glyco_hydro_77"/>
    <property type="match status" value="1"/>
</dbReference>
<dbReference type="PANTHER" id="PTHR32438:SF5">
    <property type="entry name" value="4-ALPHA-GLUCANOTRANSFERASE DPE1, CHLOROPLASTIC_AMYLOPLASTIC"/>
    <property type="match status" value="1"/>
</dbReference>
<dbReference type="EC" id="2.4.1.25" evidence="3"/>
<evidence type="ECO:0000256" key="7">
    <source>
        <dbReference type="ARBA" id="ARBA00031423"/>
    </source>
</evidence>